<proteinExistence type="predicted"/>
<dbReference type="Proteomes" id="UP000242415">
    <property type="component" value="Unassembled WGS sequence"/>
</dbReference>
<protein>
    <submittedName>
        <fullName evidence="1">Uncharacterized conserved protein YndB, AHSA1/START domain</fullName>
    </submittedName>
</protein>
<name>A0A1H3SRZ9_9ACTN</name>
<dbReference type="InterPro" id="IPR023393">
    <property type="entry name" value="START-like_dom_sf"/>
</dbReference>
<dbReference type="SUPFAM" id="SSF55961">
    <property type="entry name" value="Bet v1-like"/>
    <property type="match status" value="1"/>
</dbReference>
<reference evidence="2" key="1">
    <citation type="submission" date="2016-10" db="EMBL/GenBank/DDBJ databases">
        <authorList>
            <person name="Varghese N."/>
            <person name="Submissions S."/>
        </authorList>
    </citation>
    <scope>NUCLEOTIDE SEQUENCE [LARGE SCALE GENOMIC DNA]</scope>
    <source>
        <strain evidence="2">DSM 45245</strain>
    </source>
</reference>
<dbReference type="Pfam" id="PF10604">
    <property type="entry name" value="Polyketide_cyc2"/>
    <property type="match status" value="1"/>
</dbReference>
<dbReference type="AlphaFoldDB" id="A0A1H3SRZ9"/>
<gene>
    <name evidence="1" type="ORF">SAMN05444365_11380</name>
</gene>
<dbReference type="Gene3D" id="3.30.530.20">
    <property type="match status" value="1"/>
</dbReference>
<evidence type="ECO:0000313" key="1">
    <source>
        <dbReference type="EMBL" id="SDZ40500.1"/>
    </source>
</evidence>
<dbReference type="RefSeq" id="WP_091561976.1">
    <property type="nucleotide sequence ID" value="NZ_FNPH01000013.1"/>
</dbReference>
<dbReference type="InterPro" id="IPR019587">
    <property type="entry name" value="Polyketide_cyclase/dehydratase"/>
</dbReference>
<dbReference type="OrthoDB" id="3688181at2"/>
<organism evidence="1 2">
    <name type="scientific">Micromonospora pattaloongensis</name>
    <dbReference type="NCBI Taxonomy" id="405436"/>
    <lineage>
        <taxon>Bacteria</taxon>
        <taxon>Bacillati</taxon>
        <taxon>Actinomycetota</taxon>
        <taxon>Actinomycetes</taxon>
        <taxon>Micromonosporales</taxon>
        <taxon>Micromonosporaceae</taxon>
        <taxon>Micromonospora</taxon>
    </lineage>
</organism>
<dbReference type="EMBL" id="FNPH01000013">
    <property type="protein sequence ID" value="SDZ40500.1"/>
    <property type="molecule type" value="Genomic_DNA"/>
</dbReference>
<sequence length="147" mass="15875">MILIERSGRVDAPIEAVWEVVQQADQLPAWLAGVRQAEVVSGEGFGRRQRVHAADGASLDAEVIAYEPPKLISWRERAEGTGMRAEARTEVQIALTPEGRGTGVRLTIVRWPSGPVSAALLRLGIRRIGADLETSLTRLADLATVTA</sequence>
<dbReference type="CDD" id="cd07814">
    <property type="entry name" value="SRPBCC_CalC_Aha1-like"/>
    <property type="match status" value="1"/>
</dbReference>
<keyword evidence="2" id="KW-1185">Reference proteome</keyword>
<evidence type="ECO:0000313" key="2">
    <source>
        <dbReference type="Proteomes" id="UP000242415"/>
    </source>
</evidence>
<accession>A0A1H3SRZ9</accession>